<dbReference type="Proteomes" id="UP000186341">
    <property type="component" value="Unassembled WGS sequence"/>
</dbReference>
<reference evidence="7 8" key="1">
    <citation type="submission" date="2016-11" db="EMBL/GenBank/DDBJ databases">
        <title>Description of two novel members of the family Erysipelotrichaceae: Ileibacterium lipovorans gen. nov., sp. nov. and Dubosiella newyorkensis, gen. nov., sp. nov.</title>
        <authorList>
            <person name="Cox L.M."/>
            <person name="Sohn J."/>
            <person name="Tyrrell K.L."/>
            <person name="Citron D.M."/>
            <person name="Lawson P.A."/>
            <person name="Patel N.B."/>
            <person name="Iizumi T."/>
            <person name="Perez-Perez G.I."/>
            <person name="Goldstein E.J."/>
            <person name="Blaser M.J."/>
        </authorList>
    </citation>
    <scope>NUCLEOTIDE SEQUENCE [LARGE SCALE GENOMIC DNA]</scope>
    <source>
        <strain evidence="7 8">NYU-BL-A3</strain>
    </source>
</reference>
<organism evidence="7 8">
    <name type="scientific">Ileibacterium valens</name>
    <dbReference type="NCBI Taxonomy" id="1862668"/>
    <lineage>
        <taxon>Bacteria</taxon>
        <taxon>Bacillati</taxon>
        <taxon>Bacillota</taxon>
        <taxon>Erysipelotrichia</taxon>
        <taxon>Erysipelotrichales</taxon>
        <taxon>Erysipelotrichaceae</taxon>
        <taxon>Ileibacterium</taxon>
    </lineage>
</organism>
<keyword evidence="3" id="KW-0808">Transferase</keyword>
<comment type="similarity">
    <text evidence="5">Belongs to the class-II pyridoxal-phosphate-dependent aminotransferase family.</text>
</comment>
<dbReference type="InterPro" id="IPR004839">
    <property type="entry name" value="Aminotransferase_I/II_large"/>
</dbReference>
<evidence type="ECO:0000256" key="2">
    <source>
        <dbReference type="ARBA" id="ARBA00022576"/>
    </source>
</evidence>
<evidence type="ECO:0000256" key="3">
    <source>
        <dbReference type="ARBA" id="ARBA00022679"/>
    </source>
</evidence>
<dbReference type="InterPro" id="IPR015421">
    <property type="entry name" value="PyrdxlP-dep_Trfase_major"/>
</dbReference>
<keyword evidence="2" id="KW-0032">Aminotransferase</keyword>
<name>A0A1U7NDA5_9FIRM</name>
<dbReference type="Gene3D" id="3.90.1150.10">
    <property type="entry name" value="Aspartate Aminotransferase, domain 1"/>
    <property type="match status" value="1"/>
</dbReference>
<dbReference type="PANTHER" id="PTHR42885">
    <property type="entry name" value="HISTIDINOL-PHOSPHATE AMINOTRANSFERASE-RELATED"/>
    <property type="match status" value="1"/>
</dbReference>
<proteinExistence type="inferred from homology"/>
<evidence type="ECO:0000259" key="6">
    <source>
        <dbReference type="Pfam" id="PF00155"/>
    </source>
</evidence>
<dbReference type="OrthoDB" id="9813612at2"/>
<comment type="cofactor">
    <cofactor evidence="1 5">
        <name>pyridoxal 5'-phosphate</name>
        <dbReference type="ChEBI" id="CHEBI:597326"/>
    </cofactor>
</comment>
<comment type="caution">
    <text evidence="7">The sequence shown here is derived from an EMBL/GenBank/DDBJ whole genome shotgun (WGS) entry which is preliminary data.</text>
</comment>
<dbReference type="Pfam" id="PF00155">
    <property type="entry name" value="Aminotran_1_2"/>
    <property type="match status" value="1"/>
</dbReference>
<dbReference type="SUPFAM" id="SSF53383">
    <property type="entry name" value="PLP-dependent transferases"/>
    <property type="match status" value="1"/>
</dbReference>
<feature type="domain" description="Aminotransferase class I/classII large" evidence="6">
    <location>
        <begin position="16"/>
        <end position="347"/>
    </location>
</feature>
<gene>
    <name evidence="7" type="ORF">BO222_11425</name>
</gene>
<evidence type="ECO:0000313" key="7">
    <source>
        <dbReference type="EMBL" id="OLU36933.1"/>
    </source>
</evidence>
<dbReference type="EMBL" id="MPJW01000244">
    <property type="protein sequence ID" value="OLU36933.1"/>
    <property type="molecule type" value="Genomic_DNA"/>
</dbReference>
<dbReference type="InterPro" id="IPR001917">
    <property type="entry name" value="Aminotrans_II_pyridoxalP_BS"/>
</dbReference>
<dbReference type="Gene3D" id="3.40.640.10">
    <property type="entry name" value="Type I PLP-dependent aspartate aminotransferase-like (Major domain)"/>
    <property type="match status" value="1"/>
</dbReference>
<dbReference type="InterPro" id="IPR015424">
    <property type="entry name" value="PyrdxlP-dep_Trfase"/>
</dbReference>
<dbReference type="GeneID" id="82203745"/>
<dbReference type="RefSeq" id="WP_075820908.1">
    <property type="nucleotide sequence ID" value="NZ_CAJUTZ010000028.1"/>
</dbReference>
<protein>
    <recommendedName>
        <fullName evidence="6">Aminotransferase class I/classII large domain-containing protein</fullName>
    </recommendedName>
</protein>
<sequence>MNDQLETYQAHKQTGLLLNANEASENLPEELIGELQQMLPDLLFNRYPEDSSTNLRSQYAEHLGIPADMVIAGNGSDQMLQLLITSFVSKGDTLYTLAPDFSMYDFYVSAMKGKVKRYPLLISDENGFSINFDIEDFIAQAKEANPSLVMFSNPNNPTGMMITPEKVERIAAALYPVPVVMDEAYMDFGGRSAVELLLKPGLENLYITRTLSKAYALAGLRVGFLISNPENIRAIDPARPVYNLNSFSSAAACKVLEHADHFEERTRKILQERIRMQKAIKEMKNLCSLEANGNFILVYPNDPARNNRLKTIEKLVDLFMKNGITIRDYANKDYLRITVGLKQENDQVLELMKSFDQSMEGIV</sequence>
<keyword evidence="4 5" id="KW-0663">Pyridoxal phosphate</keyword>
<evidence type="ECO:0000256" key="5">
    <source>
        <dbReference type="RuleBase" id="RU003693"/>
    </source>
</evidence>
<dbReference type="PROSITE" id="PS00599">
    <property type="entry name" value="AA_TRANSFER_CLASS_2"/>
    <property type="match status" value="1"/>
</dbReference>
<dbReference type="CDD" id="cd00609">
    <property type="entry name" value="AAT_like"/>
    <property type="match status" value="1"/>
</dbReference>
<dbReference type="InterPro" id="IPR015422">
    <property type="entry name" value="PyrdxlP-dep_Trfase_small"/>
</dbReference>
<dbReference type="AlphaFoldDB" id="A0A1U7NDA5"/>
<evidence type="ECO:0000256" key="4">
    <source>
        <dbReference type="ARBA" id="ARBA00022898"/>
    </source>
</evidence>
<keyword evidence="8" id="KW-1185">Reference proteome</keyword>
<dbReference type="PANTHER" id="PTHR42885:SF2">
    <property type="entry name" value="HISTIDINOL-PHOSPHATE AMINOTRANSFERASE"/>
    <property type="match status" value="1"/>
</dbReference>
<dbReference type="GO" id="GO:0030170">
    <property type="term" value="F:pyridoxal phosphate binding"/>
    <property type="evidence" value="ECO:0007669"/>
    <property type="project" value="InterPro"/>
</dbReference>
<dbReference type="GO" id="GO:0008483">
    <property type="term" value="F:transaminase activity"/>
    <property type="evidence" value="ECO:0007669"/>
    <property type="project" value="UniProtKB-KW"/>
</dbReference>
<accession>A0A1U7NDA5</accession>
<evidence type="ECO:0000313" key="8">
    <source>
        <dbReference type="Proteomes" id="UP000186341"/>
    </source>
</evidence>
<evidence type="ECO:0000256" key="1">
    <source>
        <dbReference type="ARBA" id="ARBA00001933"/>
    </source>
</evidence>